<gene>
    <name evidence="2" type="ORF">GCM10009830_31880</name>
</gene>
<evidence type="ECO:0000313" key="3">
    <source>
        <dbReference type="Proteomes" id="UP001499851"/>
    </source>
</evidence>
<feature type="compositionally biased region" description="Gly residues" evidence="1">
    <location>
        <begin position="391"/>
        <end position="400"/>
    </location>
</feature>
<feature type="region of interest" description="Disordered" evidence="1">
    <location>
        <begin position="491"/>
        <end position="542"/>
    </location>
</feature>
<proteinExistence type="predicted"/>
<feature type="compositionally biased region" description="Gly residues" evidence="1">
    <location>
        <begin position="491"/>
        <end position="512"/>
    </location>
</feature>
<comment type="caution">
    <text evidence="2">The sequence shown here is derived from an EMBL/GenBank/DDBJ whole genome shotgun (WGS) entry which is preliminary data.</text>
</comment>
<accession>A0ABN2H5L1</accession>
<feature type="compositionally biased region" description="Polar residues" evidence="1">
    <location>
        <begin position="338"/>
        <end position="348"/>
    </location>
</feature>
<feature type="compositionally biased region" description="Gly residues" evidence="1">
    <location>
        <begin position="416"/>
        <end position="448"/>
    </location>
</feature>
<evidence type="ECO:0000313" key="2">
    <source>
        <dbReference type="EMBL" id="GAA1682331.1"/>
    </source>
</evidence>
<sequence length="542" mass="55912">MTMGDIEFAGEAYGGVTGQNEIDGQDASADAVYRSRTPCSNSSCTNTDTTFEEAWIKLVSAIPVIGQVQRFTCVAAGTAAPTPEEVRGLVAQVRPQNEDKLALREISRHWAEFNRLFAVDESEAVAKILDQRLTELSNGWQGSDFDAFAEQMETVFTNCAQIQTDIGDNTSGLIGLLEYKAEEIFALQGGESYELPYPAPQYWVEDEGGLFSDPTVHHRVPFKEGDCEVTDGCSWDGEDDSANRAMELGGFDGDYANELGQYVTDQTERHLSRLKREYPDATEEELRPQAEQLATQDGDTRAKRDYDSGSQDYQARAAEQNDTVLARWEDAEIAASEFSPTVETVQDTTFRESGQDLDGGGYSPPSGGDFSGMPSSSGSAGLTPPATTTPFGGGSTGAGGNSWTPTTGGDEEVSGGLAGGGLGGGGLPGGGAGGGAPEIRGGDGGGRGGGGMGLFGPAAGAGAGAGRGAGGVGGARGGAGLGKGQGLFGKTAGVGGAGMMGGAGGRPGGGSDQDGEGKESWLTEDEDVWGLARFDDEDDPLA</sequence>
<dbReference type="Proteomes" id="UP001499851">
    <property type="component" value="Unassembled WGS sequence"/>
</dbReference>
<dbReference type="EMBL" id="BAAAQF010000011">
    <property type="protein sequence ID" value="GAA1682331.1"/>
    <property type="molecule type" value="Genomic_DNA"/>
</dbReference>
<reference evidence="2 3" key="1">
    <citation type="journal article" date="2019" name="Int. J. Syst. Evol. Microbiol.">
        <title>The Global Catalogue of Microorganisms (GCM) 10K type strain sequencing project: providing services to taxonomists for standard genome sequencing and annotation.</title>
        <authorList>
            <consortium name="The Broad Institute Genomics Platform"/>
            <consortium name="The Broad Institute Genome Sequencing Center for Infectious Disease"/>
            <person name="Wu L."/>
            <person name="Ma J."/>
        </authorList>
    </citation>
    <scope>NUCLEOTIDE SEQUENCE [LARGE SCALE GENOMIC DNA]</scope>
    <source>
        <strain evidence="2 3">JCM 16001</strain>
    </source>
</reference>
<feature type="region of interest" description="Disordered" evidence="1">
    <location>
        <begin position="280"/>
        <end position="316"/>
    </location>
</feature>
<feature type="region of interest" description="Disordered" evidence="1">
    <location>
        <begin position="337"/>
        <end position="448"/>
    </location>
</feature>
<keyword evidence="3" id="KW-1185">Reference proteome</keyword>
<evidence type="ECO:0000256" key="1">
    <source>
        <dbReference type="SAM" id="MobiDB-lite"/>
    </source>
</evidence>
<protein>
    <submittedName>
        <fullName evidence="2">Uncharacterized protein</fullName>
    </submittedName>
</protein>
<feature type="compositionally biased region" description="Low complexity" evidence="1">
    <location>
        <begin position="363"/>
        <end position="390"/>
    </location>
</feature>
<organism evidence="2 3">
    <name type="scientific">Glycomyces endophyticus</name>
    <dbReference type="NCBI Taxonomy" id="480996"/>
    <lineage>
        <taxon>Bacteria</taxon>
        <taxon>Bacillati</taxon>
        <taxon>Actinomycetota</taxon>
        <taxon>Actinomycetes</taxon>
        <taxon>Glycomycetales</taxon>
        <taxon>Glycomycetaceae</taxon>
        <taxon>Glycomyces</taxon>
    </lineage>
</organism>
<feature type="compositionally biased region" description="Basic and acidic residues" evidence="1">
    <location>
        <begin position="298"/>
        <end position="307"/>
    </location>
</feature>
<name>A0ABN2H5L1_9ACTN</name>